<proteinExistence type="predicted"/>
<accession>A0ABQ9NIW6</accession>
<dbReference type="InterPro" id="IPR008906">
    <property type="entry name" value="HATC_C_dom"/>
</dbReference>
<evidence type="ECO:0000313" key="2">
    <source>
        <dbReference type="EMBL" id="KAJ9650048.1"/>
    </source>
</evidence>
<dbReference type="EMBL" id="JAPDRL010000750">
    <property type="protein sequence ID" value="KAJ9650048.1"/>
    <property type="molecule type" value="Genomic_DNA"/>
</dbReference>
<sequence length="70" mass="8343">MQSETQEEQQGEFDEFMKLEDDIIDEYQHYVSQPREACGNPIKWWLAREEQYPRLSRMALDLFAVPAMSS</sequence>
<comment type="caution">
    <text evidence="2">The sequence shown here is derived from an EMBL/GenBank/DDBJ whole genome shotgun (WGS) entry which is preliminary data.</text>
</comment>
<protein>
    <recommendedName>
        <fullName evidence="1">HAT C-terminal dimerisation domain-containing protein</fullName>
    </recommendedName>
</protein>
<evidence type="ECO:0000259" key="1">
    <source>
        <dbReference type="Pfam" id="PF05699"/>
    </source>
</evidence>
<evidence type="ECO:0000313" key="3">
    <source>
        <dbReference type="Proteomes" id="UP001172684"/>
    </source>
</evidence>
<dbReference type="InterPro" id="IPR012337">
    <property type="entry name" value="RNaseH-like_sf"/>
</dbReference>
<feature type="domain" description="HAT C-terminal dimerisation" evidence="1">
    <location>
        <begin position="27"/>
        <end position="69"/>
    </location>
</feature>
<feature type="non-terminal residue" evidence="2">
    <location>
        <position position="70"/>
    </location>
</feature>
<reference evidence="2" key="1">
    <citation type="submission" date="2022-10" db="EMBL/GenBank/DDBJ databases">
        <title>Culturing micro-colonial fungi from biological soil crusts in the Mojave desert and describing Neophaeococcomyces mojavensis, and introducing the new genera and species Taxawa tesnikishii.</title>
        <authorList>
            <person name="Kurbessoian T."/>
            <person name="Stajich J.E."/>
        </authorList>
    </citation>
    <scope>NUCLEOTIDE SEQUENCE</scope>
    <source>
        <strain evidence="2">TK_1</strain>
    </source>
</reference>
<organism evidence="2 3">
    <name type="scientific">Coniosporium apollinis</name>
    <dbReference type="NCBI Taxonomy" id="61459"/>
    <lineage>
        <taxon>Eukaryota</taxon>
        <taxon>Fungi</taxon>
        <taxon>Dikarya</taxon>
        <taxon>Ascomycota</taxon>
        <taxon>Pezizomycotina</taxon>
        <taxon>Dothideomycetes</taxon>
        <taxon>Dothideomycetes incertae sedis</taxon>
        <taxon>Coniosporium</taxon>
    </lineage>
</organism>
<dbReference type="Pfam" id="PF05699">
    <property type="entry name" value="Dimer_Tnp_hAT"/>
    <property type="match status" value="1"/>
</dbReference>
<name>A0ABQ9NIW6_9PEZI</name>
<dbReference type="Proteomes" id="UP001172684">
    <property type="component" value="Unassembled WGS sequence"/>
</dbReference>
<dbReference type="SUPFAM" id="SSF53098">
    <property type="entry name" value="Ribonuclease H-like"/>
    <property type="match status" value="1"/>
</dbReference>
<gene>
    <name evidence="2" type="ORF">H2201_009322</name>
</gene>
<keyword evidence="3" id="KW-1185">Reference proteome</keyword>